<proteinExistence type="inferred from homology"/>
<evidence type="ECO:0000256" key="4">
    <source>
        <dbReference type="ARBA" id="ARBA00023136"/>
    </source>
</evidence>
<dbReference type="Proteomes" id="UP001480595">
    <property type="component" value="Unassembled WGS sequence"/>
</dbReference>
<dbReference type="EMBL" id="JAQQWL010000007">
    <property type="protein sequence ID" value="KAK8064626.1"/>
    <property type="molecule type" value="Genomic_DNA"/>
</dbReference>
<protein>
    <recommendedName>
        <fullName evidence="7">Rhodopsin domain-containing protein</fullName>
    </recommendedName>
</protein>
<dbReference type="InterPro" id="IPR049326">
    <property type="entry name" value="Rhodopsin_dom_fungi"/>
</dbReference>
<reference evidence="8 9" key="1">
    <citation type="submission" date="2023-01" db="EMBL/GenBank/DDBJ databases">
        <title>Analysis of 21 Apiospora genomes using comparative genomics revels a genus with tremendous synthesis potential of carbohydrate active enzymes and secondary metabolites.</title>
        <authorList>
            <person name="Sorensen T."/>
        </authorList>
    </citation>
    <scope>NUCLEOTIDE SEQUENCE [LARGE SCALE GENOMIC DNA]</scope>
    <source>
        <strain evidence="8 9">CBS 135458</strain>
    </source>
</reference>
<evidence type="ECO:0000256" key="6">
    <source>
        <dbReference type="SAM" id="Phobius"/>
    </source>
</evidence>
<accession>A0ABR1V2S8</accession>
<gene>
    <name evidence="8" type="ORF">PG994_007264</name>
</gene>
<feature type="transmembrane region" description="Helical" evidence="6">
    <location>
        <begin position="247"/>
        <end position="269"/>
    </location>
</feature>
<keyword evidence="2 6" id="KW-0812">Transmembrane</keyword>
<comment type="similarity">
    <text evidence="5">Belongs to the SAT4 family.</text>
</comment>
<dbReference type="RefSeq" id="XP_066715615.1">
    <property type="nucleotide sequence ID" value="XM_066858673.1"/>
</dbReference>
<dbReference type="PANTHER" id="PTHR33048:SF57">
    <property type="entry name" value="INTEGRAL MEMBRANE PROTEIN-RELATED"/>
    <property type="match status" value="1"/>
</dbReference>
<dbReference type="InterPro" id="IPR052337">
    <property type="entry name" value="SAT4-like"/>
</dbReference>
<evidence type="ECO:0000256" key="5">
    <source>
        <dbReference type="ARBA" id="ARBA00038359"/>
    </source>
</evidence>
<keyword evidence="4 6" id="KW-0472">Membrane</keyword>
<feature type="transmembrane region" description="Helical" evidence="6">
    <location>
        <begin position="12"/>
        <end position="36"/>
    </location>
</feature>
<evidence type="ECO:0000256" key="1">
    <source>
        <dbReference type="ARBA" id="ARBA00004141"/>
    </source>
</evidence>
<dbReference type="Pfam" id="PF20684">
    <property type="entry name" value="Fung_rhodopsin"/>
    <property type="match status" value="1"/>
</dbReference>
<evidence type="ECO:0000256" key="3">
    <source>
        <dbReference type="ARBA" id="ARBA00022989"/>
    </source>
</evidence>
<name>A0ABR1V2S8_9PEZI</name>
<comment type="subcellular location">
    <subcellularLocation>
        <location evidence="1">Membrane</location>
        <topology evidence="1">Multi-pass membrane protein</topology>
    </subcellularLocation>
</comment>
<feature type="transmembrane region" description="Helical" evidence="6">
    <location>
        <begin position="131"/>
        <end position="154"/>
    </location>
</feature>
<feature type="transmembrane region" description="Helical" evidence="6">
    <location>
        <begin position="211"/>
        <end position="235"/>
    </location>
</feature>
<evidence type="ECO:0000256" key="2">
    <source>
        <dbReference type="ARBA" id="ARBA00022692"/>
    </source>
</evidence>
<comment type="caution">
    <text evidence="8">The sequence shown here is derived from an EMBL/GenBank/DDBJ whole genome shotgun (WGS) entry which is preliminary data.</text>
</comment>
<feature type="transmembrane region" description="Helical" evidence="6">
    <location>
        <begin position="48"/>
        <end position="77"/>
    </location>
</feature>
<feature type="domain" description="Rhodopsin" evidence="7">
    <location>
        <begin position="32"/>
        <end position="274"/>
    </location>
</feature>
<keyword evidence="3 6" id="KW-1133">Transmembrane helix</keyword>
<dbReference type="PANTHER" id="PTHR33048">
    <property type="entry name" value="PTH11-LIKE INTEGRAL MEMBRANE PROTEIN (AFU_ORTHOLOGUE AFUA_5G11245)"/>
    <property type="match status" value="1"/>
</dbReference>
<evidence type="ECO:0000313" key="8">
    <source>
        <dbReference type="EMBL" id="KAK8064626.1"/>
    </source>
</evidence>
<keyword evidence="9" id="KW-1185">Reference proteome</keyword>
<feature type="transmembrane region" description="Helical" evidence="6">
    <location>
        <begin position="174"/>
        <end position="199"/>
    </location>
</feature>
<evidence type="ECO:0000259" key="7">
    <source>
        <dbReference type="Pfam" id="PF20684"/>
    </source>
</evidence>
<feature type="transmembrane region" description="Helical" evidence="6">
    <location>
        <begin position="97"/>
        <end position="119"/>
    </location>
</feature>
<organism evidence="8 9">
    <name type="scientific">Apiospora phragmitis</name>
    <dbReference type="NCBI Taxonomy" id="2905665"/>
    <lineage>
        <taxon>Eukaryota</taxon>
        <taxon>Fungi</taxon>
        <taxon>Dikarya</taxon>
        <taxon>Ascomycota</taxon>
        <taxon>Pezizomycotina</taxon>
        <taxon>Sordariomycetes</taxon>
        <taxon>Xylariomycetidae</taxon>
        <taxon>Amphisphaeriales</taxon>
        <taxon>Apiosporaceae</taxon>
        <taxon>Apiospora</taxon>
    </lineage>
</organism>
<evidence type="ECO:0000313" key="9">
    <source>
        <dbReference type="Proteomes" id="UP001480595"/>
    </source>
</evidence>
<sequence>MAFLFPVETGPQYLFVILSVLFTMMATVAVGLRLLARHVADRKLGSDDVLMVVSCIVLMAYQVVCILAVVIGGMGYHVDEIANRFEVLPPSELLTKYLLAMQILWCFNLTLTKAAILTLYTKIFTMRPFVVVAKITILVTAFCSTIMIVGSMSVCRPVAYYWDKTIQDGTCGDYPALWTANACISIATSVVTLVLPIPYVWKLQLERSIKVFLVVTFSLGFLTCIAGAVYISMIASYDPSDSTYNALPLMLVAFVEPAMGIALGCVPVLRPLFRPRDGGIGGSRGHAGAMKLTGPESLSAVSASCLHADNNNNSSEAVGQHELHQIKVKTSWYVHHHGWDSKSAIVSKV</sequence>
<dbReference type="GeneID" id="92091736"/>